<dbReference type="Gene3D" id="3.30.565.10">
    <property type="entry name" value="Histidine kinase-like ATPase, C-terminal domain"/>
    <property type="match status" value="1"/>
</dbReference>
<sequence length="304" mass="34541">MPDKKEILDFLREILPVTTSLLLVVILLATVSMLGGMENSYMILCVQIIVFSWLIYLVFASYHIRRRTDLSRELERIMKEKRQLEEETLQRQKDLEDYFLLWMHQMKTPITAASLLLESDSMSCDSNAIRIKSRLMEINGYANMAMSYLKLMQDSNDMDLTRVKLKPLVTEILKRYSLLFVENDDRIEIDIPRSAYVLSDARGLSVLVEQLISNAVKYTRGGKILICYDLGKKALRVEDTGAGIPAQDLPKIFDRGYSGFNGRATDKSSGLGLFLVDTIARKLSLKIAVESKVGEGSCFTVLFP</sequence>
<keyword evidence="5" id="KW-0808">Transferase</keyword>
<dbReference type="Pfam" id="PF02518">
    <property type="entry name" value="HATPase_c"/>
    <property type="match status" value="1"/>
</dbReference>
<keyword evidence="6 12" id="KW-0812">Transmembrane</keyword>
<dbReference type="GO" id="GO:0016036">
    <property type="term" value="P:cellular response to phosphate starvation"/>
    <property type="evidence" value="ECO:0007669"/>
    <property type="project" value="TreeGrafter"/>
</dbReference>
<proteinExistence type="predicted"/>
<feature type="coiled-coil region" evidence="11">
    <location>
        <begin position="67"/>
        <end position="94"/>
    </location>
</feature>
<keyword evidence="9" id="KW-0902">Two-component regulatory system</keyword>
<reference evidence="14" key="1">
    <citation type="submission" date="2009-04" db="EMBL/GenBank/DDBJ databases">
        <authorList>
            <person name="Weinstock G."/>
            <person name="Sodergren E."/>
            <person name="Clifton S."/>
            <person name="Fulton L."/>
            <person name="Fulton B."/>
            <person name="Courtney L."/>
            <person name="Fronick C."/>
            <person name="Harrison M."/>
            <person name="Strong C."/>
            <person name="Farmer C."/>
            <person name="Delahaunty K."/>
            <person name="Markovic C."/>
            <person name="Hall O."/>
            <person name="Minx P."/>
            <person name="Tomlinson C."/>
            <person name="Mitreva M."/>
            <person name="Nelson J."/>
            <person name="Hou S."/>
            <person name="Wollam A."/>
            <person name="Pepin K.H."/>
            <person name="Johnson M."/>
            <person name="Bhonagiri V."/>
            <person name="Nash W.E."/>
            <person name="Warren W."/>
            <person name="Chinwalla A."/>
            <person name="Mardis E.R."/>
            <person name="Wilson R.K."/>
        </authorList>
    </citation>
    <scope>NUCLEOTIDE SEQUENCE [LARGE SCALE GENOMIC DNA]</scope>
    <source>
        <strain evidence="14">DSM 14600</strain>
    </source>
</reference>
<dbReference type="RefSeq" id="WP_006906188.1">
    <property type="nucleotide sequence ID" value="NZ_GG665866.1"/>
</dbReference>
<dbReference type="GO" id="GO:0004721">
    <property type="term" value="F:phosphoprotein phosphatase activity"/>
    <property type="evidence" value="ECO:0007669"/>
    <property type="project" value="TreeGrafter"/>
</dbReference>
<evidence type="ECO:0000256" key="9">
    <source>
        <dbReference type="ARBA" id="ARBA00023012"/>
    </source>
</evidence>
<accession>C4GB77</accession>
<dbReference type="PROSITE" id="PS50109">
    <property type="entry name" value="HIS_KIN"/>
    <property type="match status" value="1"/>
</dbReference>
<feature type="transmembrane region" description="Helical" evidence="12">
    <location>
        <begin position="14"/>
        <end position="35"/>
    </location>
</feature>
<comment type="caution">
    <text evidence="14">The sequence shown here is derived from an EMBL/GenBank/DDBJ whole genome shotgun (WGS) entry which is preliminary data.</text>
</comment>
<evidence type="ECO:0000256" key="11">
    <source>
        <dbReference type="SAM" id="Coils"/>
    </source>
</evidence>
<evidence type="ECO:0000313" key="15">
    <source>
        <dbReference type="Proteomes" id="UP000003494"/>
    </source>
</evidence>
<evidence type="ECO:0000256" key="12">
    <source>
        <dbReference type="SAM" id="Phobius"/>
    </source>
</evidence>
<feature type="domain" description="Histidine kinase" evidence="13">
    <location>
        <begin position="101"/>
        <end position="304"/>
    </location>
</feature>
<dbReference type="AlphaFoldDB" id="C4GB77"/>
<dbReference type="InterPro" id="IPR036890">
    <property type="entry name" value="HATPase_C_sf"/>
</dbReference>
<dbReference type="STRING" id="626523.GCWU000342_01178"/>
<dbReference type="GO" id="GO:0005886">
    <property type="term" value="C:plasma membrane"/>
    <property type="evidence" value="ECO:0007669"/>
    <property type="project" value="UniProtKB-SubCell"/>
</dbReference>
<evidence type="ECO:0000256" key="2">
    <source>
        <dbReference type="ARBA" id="ARBA00004651"/>
    </source>
</evidence>
<keyword evidence="15" id="KW-1185">Reference proteome</keyword>
<dbReference type="InterPro" id="IPR003594">
    <property type="entry name" value="HATPase_dom"/>
</dbReference>
<dbReference type="HOGENOM" id="CLU_000445_13_0_9"/>
<evidence type="ECO:0000256" key="6">
    <source>
        <dbReference type="ARBA" id="ARBA00022692"/>
    </source>
</evidence>
<keyword evidence="4" id="KW-1003">Cell membrane</keyword>
<evidence type="ECO:0000256" key="8">
    <source>
        <dbReference type="ARBA" id="ARBA00022989"/>
    </source>
</evidence>
<evidence type="ECO:0000313" key="14">
    <source>
        <dbReference type="EMBL" id="EEP28370.1"/>
    </source>
</evidence>
<keyword evidence="7 14" id="KW-0418">Kinase</keyword>
<dbReference type="SUPFAM" id="SSF55874">
    <property type="entry name" value="ATPase domain of HSP90 chaperone/DNA topoisomerase II/histidine kinase"/>
    <property type="match status" value="1"/>
</dbReference>
<gene>
    <name evidence="14" type="ORF">GCWU000342_01178</name>
</gene>
<dbReference type="InterPro" id="IPR005467">
    <property type="entry name" value="His_kinase_dom"/>
</dbReference>
<evidence type="ECO:0000256" key="3">
    <source>
        <dbReference type="ARBA" id="ARBA00012438"/>
    </source>
</evidence>
<evidence type="ECO:0000256" key="4">
    <source>
        <dbReference type="ARBA" id="ARBA00022475"/>
    </source>
</evidence>
<organism evidence="14 15">
    <name type="scientific">Shuttleworthella satelles DSM 14600</name>
    <dbReference type="NCBI Taxonomy" id="626523"/>
    <lineage>
        <taxon>Bacteria</taxon>
        <taxon>Bacillati</taxon>
        <taxon>Bacillota</taxon>
        <taxon>Clostridia</taxon>
        <taxon>Lachnospirales</taxon>
        <taxon>Lachnospiraceae</taxon>
        <taxon>Shuttleworthella</taxon>
    </lineage>
</organism>
<dbReference type="InterPro" id="IPR004358">
    <property type="entry name" value="Sig_transdc_His_kin-like_C"/>
</dbReference>
<dbReference type="EC" id="2.7.13.3" evidence="3"/>
<feature type="transmembrane region" description="Helical" evidence="12">
    <location>
        <begin position="41"/>
        <end position="62"/>
    </location>
</feature>
<dbReference type="Proteomes" id="UP000003494">
    <property type="component" value="Unassembled WGS sequence"/>
</dbReference>
<evidence type="ECO:0000256" key="7">
    <source>
        <dbReference type="ARBA" id="ARBA00022777"/>
    </source>
</evidence>
<dbReference type="SMART" id="SM00387">
    <property type="entry name" value="HATPase_c"/>
    <property type="match status" value="1"/>
</dbReference>
<dbReference type="PRINTS" id="PR00344">
    <property type="entry name" value="BCTRLSENSOR"/>
</dbReference>
<keyword evidence="10 12" id="KW-0472">Membrane</keyword>
<dbReference type="PANTHER" id="PTHR45453:SF2">
    <property type="entry name" value="HISTIDINE KINASE"/>
    <property type="match status" value="1"/>
</dbReference>
<dbReference type="eggNOG" id="COG2205">
    <property type="taxonomic scope" value="Bacteria"/>
</dbReference>
<evidence type="ECO:0000256" key="1">
    <source>
        <dbReference type="ARBA" id="ARBA00000085"/>
    </source>
</evidence>
<keyword evidence="11" id="KW-0175">Coiled coil</keyword>
<evidence type="ECO:0000256" key="5">
    <source>
        <dbReference type="ARBA" id="ARBA00022679"/>
    </source>
</evidence>
<name>C4GB77_9FIRM</name>
<dbReference type="EMBL" id="ACIP02000002">
    <property type="protein sequence ID" value="EEP28370.1"/>
    <property type="molecule type" value="Genomic_DNA"/>
</dbReference>
<keyword evidence="8 12" id="KW-1133">Transmembrane helix</keyword>
<protein>
    <recommendedName>
        <fullName evidence="3">histidine kinase</fullName>
        <ecNumber evidence="3">2.7.13.3</ecNumber>
    </recommendedName>
</protein>
<evidence type="ECO:0000259" key="13">
    <source>
        <dbReference type="PROSITE" id="PS50109"/>
    </source>
</evidence>
<dbReference type="InterPro" id="IPR050351">
    <property type="entry name" value="BphY/WalK/GraS-like"/>
</dbReference>
<dbReference type="GO" id="GO:0000155">
    <property type="term" value="F:phosphorelay sensor kinase activity"/>
    <property type="evidence" value="ECO:0007669"/>
    <property type="project" value="TreeGrafter"/>
</dbReference>
<evidence type="ECO:0000256" key="10">
    <source>
        <dbReference type="ARBA" id="ARBA00023136"/>
    </source>
</evidence>
<comment type="subcellular location">
    <subcellularLocation>
        <location evidence="2">Cell membrane</location>
        <topology evidence="2">Multi-pass membrane protein</topology>
    </subcellularLocation>
</comment>
<dbReference type="PANTHER" id="PTHR45453">
    <property type="entry name" value="PHOSPHATE REGULON SENSOR PROTEIN PHOR"/>
    <property type="match status" value="1"/>
</dbReference>
<comment type="catalytic activity">
    <reaction evidence="1">
        <text>ATP + protein L-histidine = ADP + protein N-phospho-L-histidine.</text>
        <dbReference type="EC" id="2.7.13.3"/>
    </reaction>
</comment>